<accession>A0ACC2IAG4</accession>
<evidence type="ECO:0000313" key="2">
    <source>
        <dbReference type="Proteomes" id="UP001153331"/>
    </source>
</evidence>
<protein>
    <submittedName>
        <fullName evidence="1">Uncharacterized protein</fullName>
    </submittedName>
</protein>
<sequence>MFAWVNVPVGPRIAMIQFGVSSTDSAVRDPGMLCKSAQQSEDKYLAARRWVPSTPLHLSSSVIMGAFKFLGLAALTSSSLAAPLEERAKQPKSFFQDLGNSTWVIGNDVWNVTQGIQYAKKLMYRDKDRVGRAVGHYVSYNGAASDLKWLSASVVDKGSDYINVKFSAIEGDFHWVIYDGLHGSYQYFVNRALPTLGEFRTLWRLDNVSFPNARTNIRDGPLPALAEYAISTNVQDETWQKPDGTFLTKYDWSSNVRDNDFYGVYGEEVGSWYLTPGKDYFNGDHTKQELYVHRESRTGDAVQLNMIHGTHFQAVSRDAFAEGKVWGPWLWYLNDGSKEDAAKRATEEDGKWPYKWYNDKAYQSRGKVQGRLLLSDGRPAAGAAVFLGDNHNSTISTLDQGKDFYYTTYADANGKFSFKDVRTGAYALQAWGNGGAISDVITNFTRNDVTIRKGDTTNLKDLSWKITDKSKRIFQIGAFDRKTDGFALADPAKPFEHGRIAKVPGDLTYTVGSSSDKDWYFGQSALGTWSVNFAAPKTAAASKLTVSLAGFSQGSSCDILLNDVKIGNITSASLLNSQDTYRGATRSGEWRLLEFPVGADKFTNGTNKLDIKVTRTTQWRGWLWDSLVLEQI</sequence>
<organism evidence="1 2">
    <name type="scientific">Boeremia exigua</name>
    <dbReference type="NCBI Taxonomy" id="749465"/>
    <lineage>
        <taxon>Eukaryota</taxon>
        <taxon>Fungi</taxon>
        <taxon>Dikarya</taxon>
        <taxon>Ascomycota</taxon>
        <taxon>Pezizomycotina</taxon>
        <taxon>Dothideomycetes</taxon>
        <taxon>Pleosporomycetidae</taxon>
        <taxon>Pleosporales</taxon>
        <taxon>Pleosporineae</taxon>
        <taxon>Didymellaceae</taxon>
        <taxon>Boeremia</taxon>
    </lineage>
</organism>
<keyword evidence="2" id="KW-1185">Reference proteome</keyword>
<reference evidence="1" key="1">
    <citation type="submission" date="2022-11" db="EMBL/GenBank/DDBJ databases">
        <title>Genome Sequence of Boeremia exigua.</title>
        <authorList>
            <person name="Buettner E."/>
        </authorList>
    </citation>
    <scope>NUCLEOTIDE SEQUENCE</scope>
    <source>
        <strain evidence="1">CU02</strain>
    </source>
</reference>
<dbReference type="EMBL" id="JAPHNI010000344">
    <property type="protein sequence ID" value="KAJ8112185.1"/>
    <property type="molecule type" value="Genomic_DNA"/>
</dbReference>
<dbReference type="Proteomes" id="UP001153331">
    <property type="component" value="Unassembled WGS sequence"/>
</dbReference>
<comment type="caution">
    <text evidence="1">The sequence shown here is derived from an EMBL/GenBank/DDBJ whole genome shotgun (WGS) entry which is preliminary data.</text>
</comment>
<proteinExistence type="predicted"/>
<evidence type="ECO:0000313" key="1">
    <source>
        <dbReference type="EMBL" id="KAJ8112185.1"/>
    </source>
</evidence>
<gene>
    <name evidence="1" type="ORF">OPT61_g5394</name>
</gene>
<name>A0ACC2IAG4_9PLEO</name>